<name>A0AAD4BXZ3_BOLED</name>
<dbReference type="EMBL" id="WHUW01000008">
    <property type="protein sequence ID" value="KAF8443110.1"/>
    <property type="molecule type" value="Genomic_DNA"/>
</dbReference>
<keyword evidence="4" id="KW-1185">Reference proteome</keyword>
<dbReference type="SUPFAM" id="SSF54909">
    <property type="entry name" value="Dimeric alpha+beta barrel"/>
    <property type="match status" value="1"/>
</dbReference>
<evidence type="ECO:0000313" key="3">
    <source>
        <dbReference type="EMBL" id="KAF8443110.1"/>
    </source>
</evidence>
<feature type="domain" description="Stress-response A/B barrel" evidence="2">
    <location>
        <begin position="3"/>
        <end position="96"/>
    </location>
</feature>
<reference evidence="3" key="2">
    <citation type="journal article" date="2020" name="Nat. Commun.">
        <title>Large-scale genome sequencing of mycorrhizal fungi provides insights into the early evolution of symbiotic traits.</title>
        <authorList>
            <person name="Miyauchi S."/>
            <person name="Kiss E."/>
            <person name="Kuo A."/>
            <person name="Drula E."/>
            <person name="Kohler A."/>
            <person name="Sanchez-Garcia M."/>
            <person name="Morin E."/>
            <person name="Andreopoulos B."/>
            <person name="Barry K.W."/>
            <person name="Bonito G."/>
            <person name="Buee M."/>
            <person name="Carver A."/>
            <person name="Chen C."/>
            <person name="Cichocki N."/>
            <person name="Clum A."/>
            <person name="Culley D."/>
            <person name="Crous P.W."/>
            <person name="Fauchery L."/>
            <person name="Girlanda M."/>
            <person name="Hayes R.D."/>
            <person name="Keri Z."/>
            <person name="LaButti K."/>
            <person name="Lipzen A."/>
            <person name="Lombard V."/>
            <person name="Magnuson J."/>
            <person name="Maillard F."/>
            <person name="Murat C."/>
            <person name="Nolan M."/>
            <person name="Ohm R.A."/>
            <person name="Pangilinan J."/>
            <person name="Pereira M.F."/>
            <person name="Perotto S."/>
            <person name="Peter M."/>
            <person name="Pfister S."/>
            <person name="Riley R."/>
            <person name="Sitrit Y."/>
            <person name="Stielow J.B."/>
            <person name="Szollosi G."/>
            <person name="Zifcakova L."/>
            <person name="Stursova M."/>
            <person name="Spatafora J.W."/>
            <person name="Tedersoo L."/>
            <person name="Vaario L.M."/>
            <person name="Yamada A."/>
            <person name="Yan M."/>
            <person name="Wang P."/>
            <person name="Xu J."/>
            <person name="Bruns T."/>
            <person name="Baldrian P."/>
            <person name="Vilgalys R."/>
            <person name="Dunand C."/>
            <person name="Henrissat B."/>
            <person name="Grigoriev I.V."/>
            <person name="Hibbett D."/>
            <person name="Nagy L.G."/>
            <person name="Martin F.M."/>
        </authorList>
    </citation>
    <scope>NUCLEOTIDE SEQUENCE</scope>
    <source>
        <strain evidence="3">BED1</strain>
    </source>
</reference>
<dbReference type="InterPro" id="IPR044662">
    <property type="entry name" value="HS1/DABB1-like"/>
</dbReference>
<comment type="subunit">
    <text evidence="1">Homodimer.</text>
</comment>
<evidence type="ECO:0000313" key="4">
    <source>
        <dbReference type="Proteomes" id="UP001194468"/>
    </source>
</evidence>
<dbReference type="SMART" id="SM00886">
    <property type="entry name" value="Dabb"/>
    <property type="match status" value="1"/>
</dbReference>
<dbReference type="PANTHER" id="PTHR33178">
    <property type="match status" value="1"/>
</dbReference>
<dbReference type="PANTHER" id="PTHR33178:SF10">
    <property type="entry name" value="STRESS-RESPONSE A_B BARREL DOMAIN-CONTAINING PROTEIN"/>
    <property type="match status" value="1"/>
</dbReference>
<dbReference type="PROSITE" id="PS51502">
    <property type="entry name" value="S_R_A_B_BARREL"/>
    <property type="match status" value="1"/>
</dbReference>
<evidence type="ECO:0000256" key="1">
    <source>
        <dbReference type="ARBA" id="ARBA00011738"/>
    </source>
</evidence>
<dbReference type="Pfam" id="PF07876">
    <property type="entry name" value="Dabb"/>
    <property type="match status" value="1"/>
</dbReference>
<sequence>MPIHHIVLLKFKRGVTPADVEKVRSSLHALPSQIPAISSVVAGKKIKHPLDQDFDEGVIFVFKDEAALKDYIPHKAHRDYQEYTAPYIEDKLIFDIHSESDE</sequence>
<accession>A0AAD4BXZ3</accession>
<comment type="caution">
    <text evidence="3">The sequence shown here is derived from an EMBL/GenBank/DDBJ whole genome shotgun (WGS) entry which is preliminary data.</text>
</comment>
<gene>
    <name evidence="3" type="ORF">L210DRAFT_3759457</name>
</gene>
<dbReference type="Proteomes" id="UP001194468">
    <property type="component" value="Unassembled WGS sequence"/>
</dbReference>
<organism evidence="3 4">
    <name type="scientific">Boletus edulis BED1</name>
    <dbReference type="NCBI Taxonomy" id="1328754"/>
    <lineage>
        <taxon>Eukaryota</taxon>
        <taxon>Fungi</taxon>
        <taxon>Dikarya</taxon>
        <taxon>Basidiomycota</taxon>
        <taxon>Agaricomycotina</taxon>
        <taxon>Agaricomycetes</taxon>
        <taxon>Agaricomycetidae</taxon>
        <taxon>Boletales</taxon>
        <taxon>Boletineae</taxon>
        <taxon>Boletaceae</taxon>
        <taxon>Boletoideae</taxon>
        <taxon>Boletus</taxon>
    </lineage>
</organism>
<dbReference type="InterPro" id="IPR011008">
    <property type="entry name" value="Dimeric_a/b-barrel"/>
</dbReference>
<evidence type="ECO:0000259" key="2">
    <source>
        <dbReference type="PROSITE" id="PS51502"/>
    </source>
</evidence>
<reference evidence="3" key="1">
    <citation type="submission" date="2019-10" db="EMBL/GenBank/DDBJ databases">
        <authorList>
            <consortium name="DOE Joint Genome Institute"/>
            <person name="Kuo A."/>
            <person name="Miyauchi S."/>
            <person name="Kiss E."/>
            <person name="Drula E."/>
            <person name="Kohler A."/>
            <person name="Sanchez-Garcia M."/>
            <person name="Andreopoulos B."/>
            <person name="Barry K.W."/>
            <person name="Bonito G."/>
            <person name="Buee M."/>
            <person name="Carver A."/>
            <person name="Chen C."/>
            <person name="Cichocki N."/>
            <person name="Clum A."/>
            <person name="Culley D."/>
            <person name="Crous P.W."/>
            <person name="Fauchery L."/>
            <person name="Girlanda M."/>
            <person name="Hayes R."/>
            <person name="Keri Z."/>
            <person name="LaButti K."/>
            <person name="Lipzen A."/>
            <person name="Lombard V."/>
            <person name="Magnuson J."/>
            <person name="Maillard F."/>
            <person name="Morin E."/>
            <person name="Murat C."/>
            <person name="Nolan M."/>
            <person name="Ohm R."/>
            <person name="Pangilinan J."/>
            <person name="Pereira M."/>
            <person name="Perotto S."/>
            <person name="Peter M."/>
            <person name="Riley R."/>
            <person name="Sitrit Y."/>
            <person name="Stielow B."/>
            <person name="Szollosi G."/>
            <person name="Zifcakova L."/>
            <person name="Stursova M."/>
            <person name="Spatafora J.W."/>
            <person name="Tedersoo L."/>
            <person name="Vaario L.-M."/>
            <person name="Yamada A."/>
            <person name="Yan M."/>
            <person name="Wang P."/>
            <person name="Xu J."/>
            <person name="Bruns T."/>
            <person name="Baldrian P."/>
            <person name="Vilgalys R."/>
            <person name="Henrissat B."/>
            <person name="Grigoriev I.V."/>
            <person name="Hibbett D."/>
            <person name="Nagy L.G."/>
            <person name="Martin F.M."/>
        </authorList>
    </citation>
    <scope>NUCLEOTIDE SEQUENCE</scope>
    <source>
        <strain evidence="3">BED1</strain>
    </source>
</reference>
<dbReference type="InterPro" id="IPR013097">
    <property type="entry name" value="Dabb"/>
</dbReference>
<dbReference type="Gene3D" id="3.30.70.100">
    <property type="match status" value="1"/>
</dbReference>
<protein>
    <recommendedName>
        <fullName evidence="2">Stress-response A/B barrel domain-containing protein</fullName>
    </recommendedName>
</protein>
<proteinExistence type="predicted"/>
<dbReference type="AlphaFoldDB" id="A0AAD4BXZ3"/>